<dbReference type="Gene3D" id="3.10.310.70">
    <property type="match status" value="1"/>
</dbReference>
<dbReference type="InterPro" id="IPR011059">
    <property type="entry name" value="Metal-dep_hydrolase_composite"/>
</dbReference>
<gene>
    <name evidence="2" type="ORF">AB8O55_08425</name>
</gene>
<dbReference type="PANTHER" id="PTHR22642:SF2">
    <property type="entry name" value="PROTEIN LONG AFTER FAR-RED 3"/>
    <property type="match status" value="1"/>
</dbReference>
<reference evidence="2 3" key="1">
    <citation type="submission" date="2024-08" db="EMBL/GenBank/DDBJ databases">
        <title>Genome mining of Saccharopolyspora cebuensis PGLac3 from Nigerian medicinal plant.</title>
        <authorList>
            <person name="Ezeobiora C.E."/>
            <person name="Igbokwe N.H."/>
            <person name="Amin D.H."/>
            <person name="Mendie U.E."/>
        </authorList>
    </citation>
    <scope>NUCLEOTIDE SEQUENCE [LARGE SCALE GENOMIC DNA]</scope>
    <source>
        <strain evidence="2 3">PGLac3</strain>
    </source>
</reference>
<protein>
    <submittedName>
        <fullName evidence="2">Amidohydrolase</fullName>
        <ecNumber evidence="2">3.5.-.-</ecNumber>
    </submittedName>
</protein>
<evidence type="ECO:0000313" key="3">
    <source>
        <dbReference type="Proteomes" id="UP001564626"/>
    </source>
</evidence>
<organism evidence="2 3">
    <name type="scientific">Saccharopolyspora cebuensis</name>
    <dbReference type="NCBI Taxonomy" id="418759"/>
    <lineage>
        <taxon>Bacteria</taxon>
        <taxon>Bacillati</taxon>
        <taxon>Actinomycetota</taxon>
        <taxon>Actinomycetes</taxon>
        <taxon>Pseudonocardiales</taxon>
        <taxon>Pseudonocardiaceae</taxon>
        <taxon>Saccharopolyspora</taxon>
    </lineage>
</organism>
<dbReference type="Proteomes" id="UP001564626">
    <property type="component" value="Unassembled WGS sequence"/>
</dbReference>
<accession>A0ABV4CEA5</accession>
<feature type="domain" description="Amidohydrolase 3" evidence="1">
    <location>
        <begin position="41"/>
        <end position="524"/>
    </location>
</feature>
<dbReference type="Gene3D" id="2.30.40.10">
    <property type="entry name" value="Urease, subunit C, domain 1"/>
    <property type="match status" value="1"/>
</dbReference>
<evidence type="ECO:0000259" key="1">
    <source>
        <dbReference type="Pfam" id="PF07969"/>
    </source>
</evidence>
<dbReference type="InterPro" id="IPR033932">
    <property type="entry name" value="YtcJ-like"/>
</dbReference>
<dbReference type="SUPFAM" id="SSF51556">
    <property type="entry name" value="Metallo-dependent hydrolases"/>
    <property type="match status" value="1"/>
</dbReference>
<evidence type="ECO:0000313" key="2">
    <source>
        <dbReference type="EMBL" id="MEY8039421.1"/>
    </source>
</evidence>
<sequence>MERGGVRLAAAEPALTIVGDRVVAAGELADARERFPEAELVDFGAATIVPGFNDAHQHPTMTAANRRGADLSGARSRAELLSALRERAAEVDAGGWVIGTRYDHGRSTGGVPLSRADLDEVSGTAPILVINIGAHWGVLNSAGLAAAGLSDSSESPPGGELTRDAAGRLTGVVHEQALFDMAYPSLSRAEPVVPPLDIGTGREHLGAVMRTLNAVGITSVGDAMVGPSELALLQSARDRGELTVRVNALLTYPHVDAFHAIGLRTGYGDHWLRIGGIKAFADGAVAGGTCLVEEPFEGTQDHGIQTLTSAELDDLARAVHAAGSRLAIHANGDRAIKLVLDALEKAREAHPEHRTAHRIEHCSMIDDEILRRMRALGAIAVPFGSYVAFHGDKLLDYYGEQRLGRMFAHRSLLDAGIAVAGSSDYPCGPFEPLTALRSTVTRESTSGRTTGQVLGAAQRITAVEALGLYTTGSAQASGEADVKGRLSPGCLADFVVLDDDPLAVDGHRLADIEVRQTWVGGRLVWSKGDRV</sequence>
<keyword evidence="2" id="KW-0378">Hydrolase</keyword>
<dbReference type="InterPro" id="IPR032466">
    <property type="entry name" value="Metal_Hydrolase"/>
</dbReference>
<dbReference type="PANTHER" id="PTHR22642">
    <property type="entry name" value="IMIDAZOLONEPROPIONASE"/>
    <property type="match status" value="1"/>
</dbReference>
<comment type="caution">
    <text evidence="2">The sequence shown here is derived from an EMBL/GenBank/DDBJ whole genome shotgun (WGS) entry which is preliminary data.</text>
</comment>
<dbReference type="EC" id="3.5.-.-" evidence="2"/>
<dbReference type="GO" id="GO:0016787">
    <property type="term" value="F:hydrolase activity"/>
    <property type="evidence" value="ECO:0007669"/>
    <property type="project" value="UniProtKB-KW"/>
</dbReference>
<dbReference type="Pfam" id="PF07969">
    <property type="entry name" value="Amidohydro_3"/>
    <property type="match status" value="1"/>
</dbReference>
<dbReference type="InterPro" id="IPR013108">
    <property type="entry name" value="Amidohydro_3"/>
</dbReference>
<dbReference type="EMBL" id="JBGEHV010000011">
    <property type="protein sequence ID" value="MEY8039421.1"/>
    <property type="molecule type" value="Genomic_DNA"/>
</dbReference>
<keyword evidence="3" id="KW-1185">Reference proteome</keyword>
<dbReference type="SUPFAM" id="SSF51338">
    <property type="entry name" value="Composite domain of metallo-dependent hydrolases"/>
    <property type="match status" value="2"/>
</dbReference>
<name>A0ABV4CEA5_9PSEU</name>
<proteinExistence type="predicted"/>
<dbReference type="Gene3D" id="3.20.20.140">
    <property type="entry name" value="Metal-dependent hydrolases"/>
    <property type="match status" value="1"/>
</dbReference>
<dbReference type="CDD" id="cd01300">
    <property type="entry name" value="YtcJ_like"/>
    <property type="match status" value="1"/>
</dbReference>
<dbReference type="RefSeq" id="WP_345367602.1">
    <property type="nucleotide sequence ID" value="NZ_BAABII010000019.1"/>
</dbReference>